<evidence type="ECO:0000256" key="1">
    <source>
        <dbReference type="SAM" id="SignalP"/>
    </source>
</evidence>
<evidence type="ECO:0000313" key="2">
    <source>
        <dbReference type="EMBL" id="WTO84198.1"/>
    </source>
</evidence>
<keyword evidence="1" id="KW-0732">Signal</keyword>
<name>A0ABZ1IWC5_9ACTN</name>
<evidence type="ECO:0000313" key="3">
    <source>
        <dbReference type="Proteomes" id="UP001622690"/>
    </source>
</evidence>
<feature type="signal peptide" evidence="1">
    <location>
        <begin position="1"/>
        <end position="29"/>
    </location>
</feature>
<dbReference type="EMBL" id="CP108125">
    <property type="protein sequence ID" value="WTO84198.1"/>
    <property type="molecule type" value="Genomic_DNA"/>
</dbReference>
<accession>A0ABZ1IWC5</accession>
<organism evidence="2 3">
    <name type="scientific">Streptomyces nigra</name>
    <dbReference type="NCBI Taxonomy" id="1827580"/>
    <lineage>
        <taxon>Bacteria</taxon>
        <taxon>Bacillati</taxon>
        <taxon>Actinomycetota</taxon>
        <taxon>Actinomycetes</taxon>
        <taxon>Kitasatosporales</taxon>
        <taxon>Streptomycetaceae</taxon>
        <taxon>Streptomyces</taxon>
    </lineage>
</organism>
<gene>
    <name evidence="2" type="ORF">OHU27_17960</name>
</gene>
<keyword evidence="3" id="KW-1185">Reference proteome</keyword>
<protein>
    <submittedName>
        <fullName evidence="2">FxLYD domain-containing protein</fullName>
    </submittedName>
</protein>
<dbReference type="InterPro" id="IPR047676">
    <property type="entry name" value="FxLYD_dom"/>
</dbReference>
<feature type="chain" id="PRO_5046960327" evidence="1">
    <location>
        <begin position="30"/>
        <end position="152"/>
    </location>
</feature>
<dbReference type="Proteomes" id="UP001622690">
    <property type="component" value="Chromosome"/>
</dbReference>
<dbReference type="RefSeq" id="WP_406258008.1">
    <property type="nucleotide sequence ID" value="NZ_CP108125.1"/>
</dbReference>
<reference evidence="2 3" key="1">
    <citation type="submission" date="2022-10" db="EMBL/GenBank/DDBJ databases">
        <title>The complete genomes of actinobacterial strains from the NBC collection.</title>
        <authorList>
            <person name="Joergensen T.S."/>
            <person name="Alvarez Arevalo M."/>
            <person name="Sterndorff E.B."/>
            <person name="Faurdal D."/>
            <person name="Vuksanovic O."/>
            <person name="Mourched A.-S."/>
            <person name="Charusanti P."/>
            <person name="Shaw S."/>
            <person name="Blin K."/>
            <person name="Weber T."/>
        </authorList>
    </citation>
    <scope>NUCLEOTIDE SEQUENCE [LARGE SCALE GENOMIC DNA]</scope>
    <source>
        <strain evidence="2 3">NBC_00206</strain>
    </source>
</reference>
<dbReference type="NCBIfam" id="NF038353">
    <property type="entry name" value="FxLYD_dom"/>
    <property type="match status" value="1"/>
</dbReference>
<sequence>MPSHPTPRTRTAVLLTAAALTVATLTSCSDDDTPASVASKAASAYASATAEAGRALDEIKGGVNAKDAVRVGGVRTNADGRAEAEISAENTTDSKKSFAVQVDFKDDDGNLLDAAVVTVSDVAAGATGKATARSTRDLSGQVRAEVARAVRY</sequence>
<proteinExistence type="predicted"/>